<evidence type="ECO:0000313" key="2">
    <source>
        <dbReference type="EMBL" id="KAF6162439.1"/>
    </source>
</evidence>
<dbReference type="OrthoDB" id="693425at2759"/>
<keyword evidence="3" id="KW-1185">Reference proteome</keyword>
<proteinExistence type="predicted"/>
<dbReference type="InterPro" id="IPR026960">
    <property type="entry name" value="RVT-Znf"/>
</dbReference>
<dbReference type="Proteomes" id="UP000541444">
    <property type="component" value="Unassembled WGS sequence"/>
</dbReference>
<dbReference type="Pfam" id="PF13966">
    <property type="entry name" value="zf-RVT"/>
    <property type="match status" value="1"/>
</dbReference>
<evidence type="ECO:0000313" key="3">
    <source>
        <dbReference type="Proteomes" id="UP000541444"/>
    </source>
</evidence>
<accession>A0A7J7N5F5</accession>
<protein>
    <recommendedName>
        <fullName evidence="1">Reverse transcriptase zinc-binding domain-containing protein</fullName>
    </recommendedName>
</protein>
<feature type="non-terminal residue" evidence="2">
    <location>
        <position position="171"/>
    </location>
</feature>
<comment type="caution">
    <text evidence="2">The sequence shown here is derived from an EMBL/GenBank/DDBJ whole genome shotgun (WGS) entry which is preliminary data.</text>
</comment>
<feature type="domain" description="Reverse transcriptase zinc-binding" evidence="1">
    <location>
        <begin position="66"/>
        <end position="150"/>
    </location>
</feature>
<name>A0A7J7N5F5_9MAGN</name>
<organism evidence="2 3">
    <name type="scientific">Kingdonia uniflora</name>
    <dbReference type="NCBI Taxonomy" id="39325"/>
    <lineage>
        <taxon>Eukaryota</taxon>
        <taxon>Viridiplantae</taxon>
        <taxon>Streptophyta</taxon>
        <taxon>Embryophyta</taxon>
        <taxon>Tracheophyta</taxon>
        <taxon>Spermatophyta</taxon>
        <taxon>Magnoliopsida</taxon>
        <taxon>Ranunculales</taxon>
        <taxon>Circaeasteraceae</taxon>
        <taxon>Kingdonia</taxon>
    </lineage>
</organism>
<reference evidence="2 3" key="1">
    <citation type="journal article" date="2020" name="IScience">
        <title>Genome Sequencing of the Endangered Kingdonia uniflora (Circaeasteraceae, Ranunculales) Reveals Potential Mechanisms of Evolutionary Specialization.</title>
        <authorList>
            <person name="Sun Y."/>
            <person name="Deng T."/>
            <person name="Zhang A."/>
            <person name="Moore M.J."/>
            <person name="Landis J.B."/>
            <person name="Lin N."/>
            <person name="Zhang H."/>
            <person name="Zhang X."/>
            <person name="Huang J."/>
            <person name="Zhang X."/>
            <person name="Sun H."/>
            <person name="Wang H."/>
        </authorList>
    </citation>
    <scope>NUCLEOTIDE SEQUENCE [LARGE SCALE GENOMIC DNA]</scope>
    <source>
        <strain evidence="2">TB1705</strain>
        <tissue evidence="2">Leaf</tissue>
    </source>
</reference>
<dbReference type="AlphaFoldDB" id="A0A7J7N5F5"/>
<dbReference type="EMBL" id="JACGCM010001029">
    <property type="protein sequence ID" value="KAF6162439.1"/>
    <property type="molecule type" value="Genomic_DNA"/>
</dbReference>
<gene>
    <name evidence="2" type="ORF">GIB67_017327</name>
</gene>
<sequence>EHIDLPRHLWKKCKARLNNFINPQGWHFPSDILLLLLALGINIQNIQYNPSSHDTMIWKPDIQGVFSTKNAYEIMRSKEDSAWWWKYVWRQAIHPRMGGFTWCLLNHILPMDDVIMKRGISIVLVCHQCHNASEMESHTLLRCPFTVSLWQKATACFGYAPITPSENWRTI</sequence>
<evidence type="ECO:0000259" key="1">
    <source>
        <dbReference type="Pfam" id="PF13966"/>
    </source>
</evidence>